<sequence>MKIHGEWEITVVRNVLVRTTAGIFNDEGTLAVFEETKNKAPTDQAWAGLTNAERWEMSTASSLQMFPGMREWAFANNCQGLAIVVPSALKKKIHQQQTGQYPSDKVAYFSDMESACDWLTQKGFPICVDEYPHREFLEKSRHHSHE</sequence>
<dbReference type="EMBL" id="CP133720">
    <property type="protein sequence ID" value="WMW81603.1"/>
    <property type="molecule type" value="Genomic_DNA"/>
</dbReference>
<gene>
    <name evidence="1" type="ORF">RF679_04795</name>
</gene>
<evidence type="ECO:0000313" key="1">
    <source>
        <dbReference type="EMBL" id="WMW81603.1"/>
    </source>
</evidence>
<evidence type="ECO:0000313" key="2">
    <source>
        <dbReference type="Proteomes" id="UP001181355"/>
    </source>
</evidence>
<keyword evidence="2" id="KW-1185">Reference proteome</keyword>
<dbReference type="Proteomes" id="UP001181355">
    <property type="component" value="Chromosome"/>
</dbReference>
<evidence type="ECO:0008006" key="3">
    <source>
        <dbReference type="Google" id="ProtNLM"/>
    </source>
</evidence>
<name>A0ABY9RK50_9BURK</name>
<reference evidence="1" key="1">
    <citation type="submission" date="2023-09" db="EMBL/GenBank/DDBJ databases">
        <title>Undibacterium sp. 20NA77.5 isolated from freshwater.</title>
        <authorList>
            <person name="Le V."/>
            <person name="Ko S.-R."/>
            <person name="Ahn C.-Y."/>
            <person name="Oh H.-M."/>
        </authorList>
    </citation>
    <scope>NUCLEOTIDE SEQUENCE</scope>
    <source>
        <strain evidence="1">20NA77.5</strain>
    </source>
</reference>
<organism evidence="1 2">
    <name type="scientific">Undibacterium cyanobacteriorum</name>
    <dbReference type="NCBI Taxonomy" id="3073561"/>
    <lineage>
        <taxon>Bacteria</taxon>
        <taxon>Pseudomonadati</taxon>
        <taxon>Pseudomonadota</taxon>
        <taxon>Betaproteobacteria</taxon>
        <taxon>Burkholderiales</taxon>
        <taxon>Oxalobacteraceae</taxon>
        <taxon>Undibacterium</taxon>
    </lineage>
</organism>
<proteinExistence type="predicted"/>
<dbReference type="RefSeq" id="WP_309483082.1">
    <property type="nucleotide sequence ID" value="NZ_CP133720.1"/>
</dbReference>
<accession>A0ABY9RK50</accession>
<protein>
    <recommendedName>
        <fullName evidence="3">STAS/SEC14 domain-containing protein</fullName>
    </recommendedName>
</protein>